<evidence type="ECO:0000259" key="1">
    <source>
        <dbReference type="Pfam" id="PF05448"/>
    </source>
</evidence>
<feature type="domain" description="Acetyl xylan esterase" evidence="1">
    <location>
        <begin position="73"/>
        <end position="238"/>
    </location>
</feature>
<dbReference type="EMBL" id="VXPY01000023">
    <property type="protein sequence ID" value="MYD89466.1"/>
    <property type="molecule type" value="Genomic_DNA"/>
</dbReference>
<dbReference type="InterPro" id="IPR050261">
    <property type="entry name" value="FrsA_esterase"/>
</dbReference>
<gene>
    <name evidence="2" type="ORF">F4Y08_03875</name>
</gene>
<dbReference type="InterPro" id="IPR029058">
    <property type="entry name" value="AB_hydrolase_fold"/>
</dbReference>
<dbReference type="PANTHER" id="PTHR22946:SF8">
    <property type="entry name" value="ACETYL XYLAN ESTERASE DOMAIN-CONTAINING PROTEIN"/>
    <property type="match status" value="1"/>
</dbReference>
<reference evidence="2" key="1">
    <citation type="submission" date="2019-09" db="EMBL/GenBank/DDBJ databases">
        <title>Characterisation of the sponge microbiome using genome-centric metagenomics.</title>
        <authorList>
            <person name="Engelberts J.P."/>
            <person name="Robbins S.J."/>
            <person name="De Goeij J.M."/>
            <person name="Aranda M."/>
            <person name="Bell S.C."/>
            <person name="Webster N.S."/>
        </authorList>
    </citation>
    <scope>NUCLEOTIDE SEQUENCE</scope>
    <source>
        <strain evidence="2">SB0662_bin_9</strain>
    </source>
</reference>
<comment type="caution">
    <text evidence="2">The sequence shown here is derived from an EMBL/GenBank/DDBJ whole genome shotgun (WGS) entry which is preliminary data.</text>
</comment>
<name>A0A6B1DRH6_9CHLR</name>
<organism evidence="2">
    <name type="scientific">Caldilineaceae bacterium SB0662_bin_9</name>
    <dbReference type="NCBI Taxonomy" id="2605258"/>
    <lineage>
        <taxon>Bacteria</taxon>
        <taxon>Bacillati</taxon>
        <taxon>Chloroflexota</taxon>
        <taxon>Caldilineae</taxon>
        <taxon>Caldilineales</taxon>
        <taxon>Caldilineaceae</taxon>
    </lineage>
</organism>
<dbReference type="SUPFAM" id="SSF53474">
    <property type="entry name" value="alpha/beta-Hydrolases"/>
    <property type="match status" value="2"/>
</dbReference>
<accession>A0A6B1DRH6</accession>
<sequence>MYRQRYGHMVHEHAVRRVRGLLQDRVRRLAGLHNASDAEAYVNDIREKAALCFPALPEKTDLRPRTTGMLDFKEFKVEKVVYESRPDFLVTANLYVPADLKGEAPCVLGLCGHTDEAKAYGPYQLFAQGLVRKGFVVLIIDPVSQGERRQFYDEEGVPAGDPEPSSTTAHNLMGNPMLLAGDYLGSWMLWDATRGLDYLLQRPETDVSRVGVTGCSGGGTQTTHLTAIDPRITMAAPNCYITSWLSNLENELPTDAEQNPPRCLELGLDEADLLLAFAPRPTLIMAEENCFFDLRGARQAHADMKRVHSLLGSPQSAEISVGPLDHGYHKHAREAMYRFFLCHGGDHDDWQEPEMEEIPEAQLHAACGAVIPFGSRKVFDFMRTRVRDQAARRPSLTMETLRASVQRRLHLEIPEGQPPHRFLRSSGGQDPETGKGYQFAAETEPGIQVILTMFGDLENPCRLPRGELTLYAGHVDSEQDCIDQPWLRSKLKAGERILAVDVRGMGQSMPATCGSRSLLEPYGADYMYASYGSMTGQSYLGRRVYDLLGAMNLLIGNGADISLAGRGVGSVVAALAALLHGSLPRCMIADYLPSYQLLIDNPLHNWPLSSFIEGCLAEFDLPEVYAALGPRLALRNPWGAWIPDR</sequence>
<dbReference type="InterPro" id="IPR008391">
    <property type="entry name" value="AXE1_dom"/>
</dbReference>
<protein>
    <recommendedName>
        <fullName evidence="1">Acetyl xylan esterase domain-containing protein</fullName>
    </recommendedName>
</protein>
<dbReference type="PANTHER" id="PTHR22946">
    <property type="entry name" value="DIENELACTONE HYDROLASE DOMAIN-CONTAINING PROTEIN-RELATED"/>
    <property type="match status" value="1"/>
</dbReference>
<evidence type="ECO:0000313" key="2">
    <source>
        <dbReference type="EMBL" id="MYD89466.1"/>
    </source>
</evidence>
<dbReference type="AlphaFoldDB" id="A0A6B1DRH6"/>
<dbReference type="Gene3D" id="3.40.50.1820">
    <property type="entry name" value="alpha/beta hydrolase"/>
    <property type="match status" value="2"/>
</dbReference>
<dbReference type="Pfam" id="PF05448">
    <property type="entry name" value="AXE1"/>
    <property type="match status" value="1"/>
</dbReference>
<proteinExistence type="predicted"/>